<gene>
    <name evidence="3" type="ORF">apy_06900</name>
</gene>
<dbReference type="AlphaFoldDB" id="A0A401H936"/>
<reference evidence="3 4" key="1">
    <citation type="submission" date="2017-02" db="EMBL/GenBank/DDBJ databases">
        <title>isolation and characterization of a novel temperate virus Aeropyrum globular virus 1 infecting hyperthermophilic archaeon Aeropyrum.</title>
        <authorList>
            <person name="Yumiya M."/>
            <person name="Yoshida T."/>
            <person name="Sako Y."/>
        </authorList>
    </citation>
    <scope>NUCLEOTIDE SEQUENCE [LARGE SCALE GENOMIC DNA]</scope>
    <source>
        <strain evidence="3 4">YK1-12-2013</strain>
    </source>
</reference>
<keyword evidence="1" id="KW-0687">Ribonucleoprotein</keyword>
<dbReference type="Proteomes" id="UP000291213">
    <property type="component" value="Unassembled WGS sequence"/>
</dbReference>
<dbReference type="Pfam" id="PF01423">
    <property type="entry name" value="LSM"/>
    <property type="match status" value="1"/>
</dbReference>
<dbReference type="PROSITE" id="PS52002">
    <property type="entry name" value="SM"/>
    <property type="match status" value="1"/>
</dbReference>
<name>A0A401H936_AERPX</name>
<dbReference type="SUPFAM" id="SSF50182">
    <property type="entry name" value="Sm-like ribonucleoproteins"/>
    <property type="match status" value="1"/>
</dbReference>
<proteinExistence type="predicted"/>
<dbReference type="GO" id="GO:0003723">
    <property type="term" value="F:RNA binding"/>
    <property type="evidence" value="ECO:0007669"/>
    <property type="project" value="InterPro"/>
</dbReference>
<accession>A0A401H936</accession>
<dbReference type="GO" id="GO:1990904">
    <property type="term" value="C:ribonucleoprotein complex"/>
    <property type="evidence" value="ECO:0007669"/>
    <property type="project" value="UniProtKB-KW"/>
</dbReference>
<protein>
    <submittedName>
        <fullName evidence="3">Small nucleolar RNP protein Sm</fullName>
    </submittedName>
</protein>
<evidence type="ECO:0000256" key="1">
    <source>
        <dbReference type="ARBA" id="ARBA00023274"/>
    </source>
</evidence>
<dbReference type="Gene3D" id="2.30.30.100">
    <property type="match status" value="1"/>
</dbReference>
<dbReference type="InterPro" id="IPR016487">
    <property type="entry name" value="Lsm6/sSmF"/>
</dbReference>
<evidence type="ECO:0000313" key="3">
    <source>
        <dbReference type="EMBL" id="GBF08965.1"/>
    </source>
</evidence>
<dbReference type="InterPro" id="IPR010920">
    <property type="entry name" value="LSM_dom_sf"/>
</dbReference>
<dbReference type="CDD" id="cd01726">
    <property type="entry name" value="LSm6"/>
    <property type="match status" value="1"/>
</dbReference>
<dbReference type="GO" id="GO:0000398">
    <property type="term" value="P:mRNA splicing, via spliceosome"/>
    <property type="evidence" value="ECO:0007669"/>
    <property type="project" value="InterPro"/>
</dbReference>
<comment type="caution">
    <text evidence="3">The sequence shown here is derived from an EMBL/GenBank/DDBJ whole genome shotgun (WGS) entry which is preliminary data.</text>
</comment>
<dbReference type="InterPro" id="IPR047575">
    <property type="entry name" value="Sm"/>
</dbReference>
<sequence>MDEMAAKGGKQLVNPFKYLKEHLNSQIYVKLKDGSEYVGKLVATDTTMNLILDDAIEVADNGTRLVAKIGRVLIKGSMVEFISFDASTAAEKALTGV</sequence>
<evidence type="ECO:0000313" key="4">
    <source>
        <dbReference type="Proteomes" id="UP000291213"/>
    </source>
</evidence>
<organism evidence="3 4">
    <name type="scientific">Aeropyrum pernix</name>
    <dbReference type="NCBI Taxonomy" id="56636"/>
    <lineage>
        <taxon>Archaea</taxon>
        <taxon>Thermoproteota</taxon>
        <taxon>Thermoprotei</taxon>
        <taxon>Desulfurococcales</taxon>
        <taxon>Desulfurococcaceae</taxon>
        <taxon>Aeropyrum</taxon>
    </lineage>
</organism>
<dbReference type="SMART" id="SM00651">
    <property type="entry name" value="Sm"/>
    <property type="match status" value="1"/>
</dbReference>
<dbReference type="InterPro" id="IPR001163">
    <property type="entry name" value="Sm_dom_euk/arc"/>
</dbReference>
<feature type="domain" description="Sm" evidence="2">
    <location>
        <begin position="14"/>
        <end position="88"/>
    </location>
</feature>
<dbReference type="EMBL" id="BDMD01000037">
    <property type="protein sequence ID" value="GBF08965.1"/>
    <property type="molecule type" value="Genomic_DNA"/>
</dbReference>
<dbReference type="PANTHER" id="PTHR11021">
    <property type="entry name" value="SMALL NUCLEAR RIBONUCLEOPROTEIN F SNRNP-F"/>
    <property type="match status" value="1"/>
</dbReference>
<dbReference type="PANTHER" id="PTHR11021:SF0">
    <property type="entry name" value="SMALL NUCLEAR RIBONUCLEOPROTEIN F"/>
    <property type="match status" value="1"/>
</dbReference>
<evidence type="ECO:0000259" key="2">
    <source>
        <dbReference type="PROSITE" id="PS52002"/>
    </source>
</evidence>